<evidence type="ECO:0000313" key="2">
    <source>
        <dbReference type="EMBL" id="EPX56026.1"/>
    </source>
</evidence>
<protein>
    <submittedName>
        <fullName evidence="2">Uncharacterized protein</fullName>
    </submittedName>
</protein>
<keyword evidence="3" id="KW-1185">Reference proteome</keyword>
<dbReference type="Proteomes" id="UP000011682">
    <property type="component" value="Unassembled WGS sequence"/>
</dbReference>
<gene>
    <name evidence="2" type="ORF">D187_007368</name>
</gene>
<accession>S9NYS4</accession>
<organism evidence="2 3">
    <name type="scientific">Cystobacter fuscus (strain ATCC 25194 / DSM 2262 / NBRC 100088 / M29)</name>
    <dbReference type="NCBI Taxonomy" id="1242864"/>
    <lineage>
        <taxon>Bacteria</taxon>
        <taxon>Pseudomonadati</taxon>
        <taxon>Myxococcota</taxon>
        <taxon>Myxococcia</taxon>
        <taxon>Myxococcales</taxon>
        <taxon>Cystobacterineae</taxon>
        <taxon>Archangiaceae</taxon>
        <taxon>Cystobacter</taxon>
    </lineage>
</organism>
<sequence length="52" mass="5189">MGARTGTPGTFGAGVGAGAEAPAMKTWPQRVHCTGTPPGGNSRGSSAYFIEH</sequence>
<name>S9NYS4_CYSF2</name>
<dbReference type="EMBL" id="ANAH02000066">
    <property type="protein sequence ID" value="EPX56026.1"/>
    <property type="molecule type" value="Genomic_DNA"/>
</dbReference>
<dbReference type="AlphaFoldDB" id="S9NYS4"/>
<evidence type="ECO:0000313" key="3">
    <source>
        <dbReference type="Proteomes" id="UP000011682"/>
    </source>
</evidence>
<proteinExistence type="predicted"/>
<comment type="caution">
    <text evidence="2">The sequence shown here is derived from an EMBL/GenBank/DDBJ whole genome shotgun (WGS) entry which is preliminary data.</text>
</comment>
<evidence type="ECO:0000256" key="1">
    <source>
        <dbReference type="SAM" id="MobiDB-lite"/>
    </source>
</evidence>
<reference evidence="2" key="1">
    <citation type="submission" date="2013-05" db="EMBL/GenBank/DDBJ databases">
        <title>Genome assembly of Cystobacter fuscus DSM 2262.</title>
        <authorList>
            <person name="Sharma G."/>
            <person name="Khatri I."/>
            <person name="Kaur C."/>
            <person name="Mayilraj S."/>
            <person name="Subramanian S."/>
        </authorList>
    </citation>
    <scope>NUCLEOTIDE SEQUENCE [LARGE SCALE GENOMIC DNA]</scope>
    <source>
        <strain evidence="2">DSM 2262</strain>
    </source>
</reference>
<feature type="region of interest" description="Disordered" evidence="1">
    <location>
        <begin position="1"/>
        <end position="52"/>
    </location>
</feature>